<feature type="repeat" description="Cell wall-binding" evidence="2">
    <location>
        <begin position="24"/>
        <end position="43"/>
    </location>
</feature>
<reference evidence="3 5" key="1">
    <citation type="submission" date="2015-03" db="EMBL/GenBank/DDBJ databases">
        <authorList>
            <consortium name="Pathogen Informatics"/>
            <person name="Murphy D."/>
        </authorList>
    </citation>
    <scope>NUCLEOTIDE SEQUENCE [LARGE SCALE GENOMIC DNA]</scope>
    <source>
        <strain evidence="3 5">SMRU1414</strain>
    </source>
</reference>
<keyword evidence="3" id="KW-0378">Hydrolase</keyword>
<accession>A0A0E8SYX1</accession>
<dbReference type="Gene3D" id="2.10.270.10">
    <property type="entry name" value="Cholin Binding"/>
    <property type="match status" value="1"/>
</dbReference>
<dbReference type="EMBL" id="CQVU01000025">
    <property type="protein sequence ID" value="COA38786.1"/>
    <property type="molecule type" value="Genomic_DNA"/>
</dbReference>
<dbReference type="GO" id="GO:0033925">
    <property type="term" value="F:mannosyl-glycoprotein endo-beta-N-acetylglucosaminidase activity"/>
    <property type="evidence" value="ECO:0007669"/>
    <property type="project" value="UniProtKB-EC"/>
</dbReference>
<dbReference type="EC" id="3.2.1.96" evidence="3"/>
<feature type="repeat" description="Cell wall-binding" evidence="2">
    <location>
        <begin position="3"/>
        <end position="22"/>
    </location>
</feature>
<dbReference type="SUPFAM" id="SSF69360">
    <property type="entry name" value="Cell wall binding repeat"/>
    <property type="match status" value="1"/>
</dbReference>
<evidence type="ECO:0000313" key="5">
    <source>
        <dbReference type="Proteomes" id="UP000042967"/>
    </source>
</evidence>
<dbReference type="AlphaFoldDB" id="A0A0E8SYX1"/>
<dbReference type="EMBL" id="WNHX01000020">
    <property type="protein sequence ID" value="MTV87009.1"/>
    <property type="molecule type" value="Genomic_DNA"/>
</dbReference>
<dbReference type="Proteomes" id="UP000469505">
    <property type="component" value="Unassembled WGS sequence"/>
</dbReference>
<evidence type="ECO:0000313" key="3">
    <source>
        <dbReference type="EMBL" id="COA38786.1"/>
    </source>
</evidence>
<proteinExistence type="predicted"/>
<dbReference type="Proteomes" id="UP000042967">
    <property type="component" value="Unassembled WGS sequence"/>
</dbReference>
<evidence type="ECO:0000313" key="6">
    <source>
        <dbReference type="Proteomes" id="UP000469505"/>
    </source>
</evidence>
<evidence type="ECO:0000313" key="4">
    <source>
        <dbReference type="EMBL" id="MTV87009.1"/>
    </source>
</evidence>
<gene>
    <name evidence="3" type="primary">cbp5</name>
    <name evidence="3" type="ORF">ERS020924_01956</name>
    <name evidence="4" type="ORF">GM543_05670</name>
</gene>
<reference evidence="4 6" key="2">
    <citation type="submission" date="2019-11" db="EMBL/GenBank/DDBJ databases">
        <title>Growth characteristics of pneumococcus vary with the chemical composition of the capsule and with environmental conditions.</title>
        <authorList>
            <person name="Tothpal A."/>
            <person name="Desobry K."/>
            <person name="Joshi S."/>
            <person name="Wyllie A.L."/>
            <person name="Weinberger D.M."/>
        </authorList>
    </citation>
    <scope>NUCLEOTIDE SEQUENCE [LARGE SCALE GENOMIC DNA]</scope>
    <source>
        <strain evidence="6">pnumococcus35B</strain>
        <strain evidence="4">Pnumococcus35B</strain>
    </source>
</reference>
<keyword evidence="1" id="KW-0677">Repeat</keyword>
<sequence length="62" mass="7120">MKASTWVYDKGEWYYVSSSGAMLANDWVKDNGKWYYLASSGKMLRNTYTPDGYYVGNSGAWQ</sequence>
<dbReference type="PROSITE" id="PS51170">
    <property type="entry name" value="CW"/>
    <property type="match status" value="2"/>
</dbReference>
<dbReference type="Pfam" id="PF01473">
    <property type="entry name" value="Choline_bind_1"/>
    <property type="match status" value="1"/>
</dbReference>
<dbReference type="InterPro" id="IPR018337">
    <property type="entry name" value="Cell_wall/Cho-bd_repeat"/>
</dbReference>
<name>A0A0E8SYX1_STREE</name>
<dbReference type="Pfam" id="PF19085">
    <property type="entry name" value="Choline_bind_2"/>
    <property type="match status" value="1"/>
</dbReference>
<evidence type="ECO:0000256" key="2">
    <source>
        <dbReference type="PROSITE-ProRule" id="PRU00591"/>
    </source>
</evidence>
<keyword evidence="3" id="KW-0326">Glycosidase</keyword>
<organism evidence="3 5">
    <name type="scientific">Streptococcus pneumoniae</name>
    <dbReference type="NCBI Taxonomy" id="1313"/>
    <lineage>
        <taxon>Bacteria</taxon>
        <taxon>Bacillati</taxon>
        <taxon>Bacillota</taxon>
        <taxon>Bacilli</taxon>
        <taxon>Lactobacillales</taxon>
        <taxon>Streptococcaceae</taxon>
        <taxon>Streptococcus</taxon>
    </lineage>
</organism>
<protein>
    <submittedName>
        <fullName evidence="4">Choline-binding protein A</fullName>
    </submittedName>
    <submittedName>
        <fullName evidence="3">Choline-binding protein Cbp5</fullName>
        <ecNumber evidence="3">3.2.1.96</ecNumber>
    </submittedName>
</protein>
<evidence type="ECO:0000256" key="1">
    <source>
        <dbReference type="ARBA" id="ARBA00022737"/>
    </source>
</evidence>
<comment type="caution">
    <text evidence="3">The sequence shown here is derived from an EMBL/GenBank/DDBJ whole genome shotgun (WGS) entry which is preliminary data.</text>
</comment>